<reference evidence="1" key="2">
    <citation type="submission" date="2018-08" db="UniProtKB">
        <authorList>
            <consortium name="EnsemblPlants"/>
        </authorList>
    </citation>
    <scope>IDENTIFICATION</scope>
    <source>
        <strain evidence="1">Yugu1</strain>
    </source>
</reference>
<proteinExistence type="predicted"/>
<accession>K3Y0R3</accession>
<sequence>MQVPQQLPFPYIDIISWTSVSIQLYILACTIHIPTHLQKYVIETQQTMSKHANYWISHTKS</sequence>
<dbReference type="Proteomes" id="UP000004995">
    <property type="component" value="Unassembled WGS sequence"/>
</dbReference>
<evidence type="ECO:0000313" key="1">
    <source>
        <dbReference type="EnsemblPlants" id="KQL10230"/>
    </source>
</evidence>
<name>K3Y0R3_SETIT</name>
<dbReference type="Gramene" id="KQL10230">
    <property type="protein sequence ID" value="KQL10230"/>
    <property type="gene ID" value="SETIT_007774mg"/>
</dbReference>
<dbReference type="EMBL" id="AGNK02002346">
    <property type="status" value="NOT_ANNOTATED_CDS"/>
    <property type="molecule type" value="Genomic_DNA"/>
</dbReference>
<organism evidence="1 2">
    <name type="scientific">Setaria italica</name>
    <name type="common">Foxtail millet</name>
    <name type="synonym">Panicum italicum</name>
    <dbReference type="NCBI Taxonomy" id="4555"/>
    <lineage>
        <taxon>Eukaryota</taxon>
        <taxon>Viridiplantae</taxon>
        <taxon>Streptophyta</taxon>
        <taxon>Embryophyta</taxon>
        <taxon>Tracheophyta</taxon>
        <taxon>Spermatophyta</taxon>
        <taxon>Magnoliopsida</taxon>
        <taxon>Liliopsida</taxon>
        <taxon>Poales</taxon>
        <taxon>Poaceae</taxon>
        <taxon>PACMAD clade</taxon>
        <taxon>Panicoideae</taxon>
        <taxon>Panicodae</taxon>
        <taxon>Paniceae</taxon>
        <taxon>Cenchrinae</taxon>
        <taxon>Setaria</taxon>
    </lineage>
</organism>
<evidence type="ECO:0000313" key="2">
    <source>
        <dbReference type="Proteomes" id="UP000004995"/>
    </source>
</evidence>
<dbReference type="AlphaFoldDB" id="K3Y0R3"/>
<dbReference type="InParanoid" id="K3Y0R3"/>
<protein>
    <submittedName>
        <fullName evidence="1">Uncharacterized protein</fullName>
    </submittedName>
</protein>
<dbReference type="HOGENOM" id="CLU_2927019_0_0_1"/>
<reference evidence="2" key="1">
    <citation type="journal article" date="2012" name="Nat. Biotechnol.">
        <title>Reference genome sequence of the model plant Setaria.</title>
        <authorList>
            <person name="Bennetzen J.L."/>
            <person name="Schmutz J."/>
            <person name="Wang H."/>
            <person name="Percifield R."/>
            <person name="Hawkins J."/>
            <person name="Pontaroli A.C."/>
            <person name="Estep M."/>
            <person name="Feng L."/>
            <person name="Vaughn J.N."/>
            <person name="Grimwood J."/>
            <person name="Jenkins J."/>
            <person name="Barry K."/>
            <person name="Lindquist E."/>
            <person name="Hellsten U."/>
            <person name="Deshpande S."/>
            <person name="Wang X."/>
            <person name="Wu X."/>
            <person name="Mitros T."/>
            <person name="Triplett J."/>
            <person name="Yang X."/>
            <person name="Ye C.Y."/>
            <person name="Mauro-Herrera M."/>
            <person name="Wang L."/>
            <person name="Li P."/>
            <person name="Sharma M."/>
            <person name="Sharma R."/>
            <person name="Ronald P.C."/>
            <person name="Panaud O."/>
            <person name="Kellogg E.A."/>
            <person name="Brutnell T.P."/>
            <person name="Doust A.N."/>
            <person name="Tuskan G.A."/>
            <person name="Rokhsar D."/>
            <person name="Devos K.M."/>
        </authorList>
    </citation>
    <scope>NUCLEOTIDE SEQUENCE [LARGE SCALE GENOMIC DNA]</scope>
    <source>
        <strain evidence="2">cv. Yugu1</strain>
    </source>
</reference>
<keyword evidence="2" id="KW-1185">Reference proteome</keyword>
<dbReference type="EnsemblPlants" id="KQL10230">
    <property type="protein sequence ID" value="KQL10230"/>
    <property type="gene ID" value="SETIT_007774mg"/>
</dbReference>